<organism evidence="3 4">
    <name type="scientific">Candolleomyces aberdarensis</name>
    <dbReference type="NCBI Taxonomy" id="2316362"/>
    <lineage>
        <taxon>Eukaryota</taxon>
        <taxon>Fungi</taxon>
        <taxon>Dikarya</taxon>
        <taxon>Basidiomycota</taxon>
        <taxon>Agaricomycotina</taxon>
        <taxon>Agaricomycetes</taxon>
        <taxon>Agaricomycetidae</taxon>
        <taxon>Agaricales</taxon>
        <taxon>Agaricineae</taxon>
        <taxon>Psathyrellaceae</taxon>
        <taxon>Candolleomyces</taxon>
    </lineage>
</organism>
<dbReference type="InterPro" id="IPR036378">
    <property type="entry name" value="FAS1_dom_sf"/>
</dbReference>
<feature type="chain" id="PRO_5020452700" description="FAS1 domain-containing protein" evidence="1">
    <location>
        <begin position="23"/>
        <end position="250"/>
    </location>
</feature>
<reference evidence="3 4" key="1">
    <citation type="submission" date="2019-01" db="EMBL/GenBank/DDBJ databases">
        <title>Draft genome sequence of Psathyrella aberdarensis IHI B618.</title>
        <authorList>
            <person name="Buettner E."/>
            <person name="Kellner H."/>
        </authorList>
    </citation>
    <scope>NUCLEOTIDE SEQUENCE [LARGE SCALE GENOMIC DNA]</scope>
    <source>
        <strain evidence="3 4">IHI B618</strain>
    </source>
</reference>
<evidence type="ECO:0000313" key="3">
    <source>
        <dbReference type="EMBL" id="RXW15376.1"/>
    </source>
</evidence>
<evidence type="ECO:0000256" key="1">
    <source>
        <dbReference type="SAM" id="SignalP"/>
    </source>
</evidence>
<dbReference type="SUPFAM" id="SSF82153">
    <property type="entry name" value="FAS1 domain"/>
    <property type="match status" value="1"/>
</dbReference>
<comment type="caution">
    <text evidence="3">The sequence shown here is derived from an EMBL/GenBank/DDBJ whole genome shotgun (WGS) entry which is preliminary data.</text>
</comment>
<dbReference type="Proteomes" id="UP000290288">
    <property type="component" value="Unassembled WGS sequence"/>
</dbReference>
<evidence type="ECO:0000259" key="2">
    <source>
        <dbReference type="PROSITE" id="PS50213"/>
    </source>
</evidence>
<dbReference type="EMBL" id="SDEE01000560">
    <property type="protein sequence ID" value="RXW15376.1"/>
    <property type="molecule type" value="Genomic_DNA"/>
</dbReference>
<keyword evidence="4" id="KW-1185">Reference proteome</keyword>
<dbReference type="Pfam" id="PF02469">
    <property type="entry name" value="Fasciclin"/>
    <property type="match status" value="1"/>
</dbReference>
<dbReference type="STRING" id="2316362.A0A4Q2D9Q4"/>
<feature type="signal peptide" evidence="1">
    <location>
        <begin position="1"/>
        <end position="22"/>
    </location>
</feature>
<protein>
    <recommendedName>
        <fullName evidence="2">FAS1 domain-containing protein</fullName>
    </recommendedName>
</protein>
<proteinExistence type="predicted"/>
<dbReference type="PROSITE" id="PS50213">
    <property type="entry name" value="FAS1"/>
    <property type="match status" value="1"/>
</dbReference>
<accession>A0A4Q2D9Q4</accession>
<keyword evidence="1" id="KW-0732">Signal</keyword>
<evidence type="ECO:0000313" key="4">
    <source>
        <dbReference type="Proteomes" id="UP000290288"/>
    </source>
</evidence>
<gene>
    <name evidence="3" type="ORF">EST38_g10478</name>
</gene>
<sequence>MVRVPYFLFFVGLSTTPPPSLAATFQEIIDGRGELSAFVSVAERFTLCLVTSPPKETPFSGFLQPSEFATLRVSWAGDCSDLVAYHILPSPSLAPISLCKAASLRCEHLLAQFAVCEPWRCPNVMFASAYGSTGRQGCLEIYSGFGPASNVAVADLPFDNGYVHIITRQTTSKTVVAAQLLTLMQAVIKTNLTDLVDATGNLTVFAPTDDAFREAGIEVNSFPTDTLGCHALAGTVGYSTVLGGGQGYRT</sequence>
<name>A0A4Q2D9Q4_9AGAR</name>
<dbReference type="AlphaFoldDB" id="A0A4Q2D9Q4"/>
<feature type="domain" description="FAS1" evidence="2">
    <location>
        <begin position="167"/>
        <end position="250"/>
    </location>
</feature>
<dbReference type="Gene3D" id="2.30.180.10">
    <property type="entry name" value="FAS1 domain"/>
    <property type="match status" value="1"/>
</dbReference>
<dbReference type="InterPro" id="IPR000782">
    <property type="entry name" value="FAS1_domain"/>
</dbReference>
<dbReference type="OrthoDB" id="286301at2759"/>